<dbReference type="InterPro" id="IPR014039">
    <property type="entry name" value="Transl_elong_EFTs/EF1B_dimer"/>
</dbReference>
<dbReference type="Gene3D" id="1.10.286.20">
    <property type="match status" value="1"/>
</dbReference>
<dbReference type="HAMAP" id="MF_00050">
    <property type="entry name" value="EF_Ts"/>
    <property type="match status" value="1"/>
</dbReference>
<evidence type="ECO:0000313" key="10">
    <source>
        <dbReference type="Proteomes" id="UP000443582"/>
    </source>
</evidence>
<dbReference type="RefSeq" id="WP_115362262.1">
    <property type="nucleotide sequence ID" value="NZ_QDKL01000002.1"/>
</dbReference>
<comment type="function">
    <text evidence="5 6">Associates with the EF-Tu.GDP complex and induces the exchange of GDP to GTP. It remains bound to the aminoacyl-tRNA.EF-Tu.GTP complex up to the GTP hydrolysis stage on the ribosome.</text>
</comment>
<reference evidence="10" key="1">
    <citation type="journal article" date="2019" name="Int. J. Syst. Evol. Microbiol.">
        <title>Halobacteriovorax valvorus sp. nov., a novel prokaryotic predator isolated from coastal seawater of China.</title>
        <authorList>
            <person name="Chen M.-X."/>
        </authorList>
    </citation>
    <scope>NUCLEOTIDE SEQUENCE [LARGE SCALE GENOMIC DNA]</scope>
    <source>
        <strain evidence="10">BL9</strain>
    </source>
</reference>
<dbReference type="SUPFAM" id="SSF54713">
    <property type="entry name" value="Elongation factor Ts (EF-Ts), dimerisation domain"/>
    <property type="match status" value="2"/>
</dbReference>
<evidence type="ECO:0000256" key="6">
    <source>
        <dbReference type="RuleBase" id="RU000642"/>
    </source>
</evidence>
<accession>A0ABY0II70</accession>
<dbReference type="PROSITE" id="PS01127">
    <property type="entry name" value="EF_TS_2"/>
    <property type="match status" value="1"/>
</dbReference>
<comment type="similarity">
    <text evidence="1 5 6">Belongs to the EF-Ts family.</text>
</comment>
<dbReference type="PANTHER" id="PTHR11741">
    <property type="entry name" value="ELONGATION FACTOR TS"/>
    <property type="match status" value="1"/>
</dbReference>
<dbReference type="InterPro" id="IPR001816">
    <property type="entry name" value="Transl_elong_EFTs/EF1B"/>
</dbReference>
<comment type="caution">
    <text evidence="9">The sequence shown here is derived from an EMBL/GenBank/DDBJ whole genome shotgun (WGS) entry which is preliminary data.</text>
</comment>
<dbReference type="CDD" id="cd14275">
    <property type="entry name" value="UBA_EF-Ts"/>
    <property type="match status" value="1"/>
</dbReference>
<dbReference type="NCBIfam" id="TIGR00116">
    <property type="entry name" value="tsf"/>
    <property type="match status" value="1"/>
</dbReference>
<evidence type="ECO:0000259" key="8">
    <source>
        <dbReference type="Pfam" id="PF00889"/>
    </source>
</evidence>
<dbReference type="InterPro" id="IPR036402">
    <property type="entry name" value="EF-Ts_dimer_sf"/>
</dbReference>
<dbReference type="EMBL" id="QDKL01000002">
    <property type="protein sequence ID" value="RZF22160.1"/>
    <property type="molecule type" value="Genomic_DNA"/>
</dbReference>
<evidence type="ECO:0000256" key="4">
    <source>
        <dbReference type="ARBA" id="ARBA00022917"/>
    </source>
</evidence>
<protein>
    <recommendedName>
        <fullName evidence="2 5">Elongation factor Ts</fullName>
        <shortName evidence="5">EF-Ts</shortName>
    </recommendedName>
</protein>
<dbReference type="PROSITE" id="PS01126">
    <property type="entry name" value="EF_TS_1"/>
    <property type="match status" value="1"/>
</dbReference>
<dbReference type="Pfam" id="PF00889">
    <property type="entry name" value="EF_TS"/>
    <property type="match status" value="1"/>
</dbReference>
<evidence type="ECO:0000256" key="3">
    <source>
        <dbReference type="ARBA" id="ARBA00022768"/>
    </source>
</evidence>
<dbReference type="InterPro" id="IPR018101">
    <property type="entry name" value="Transl_elong_Ts_CS"/>
</dbReference>
<organism evidence="9 10">
    <name type="scientific">Halobacteriovorax vibrionivorans</name>
    <dbReference type="NCBI Taxonomy" id="2152716"/>
    <lineage>
        <taxon>Bacteria</taxon>
        <taxon>Pseudomonadati</taxon>
        <taxon>Bdellovibrionota</taxon>
        <taxon>Bacteriovoracia</taxon>
        <taxon>Bacteriovoracales</taxon>
        <taxon>Halobacteriovoraceae</taxon>
        <taxon>Halobacteriovorax</taxon>
    </lineage>
</organism>
<gene>
    <name evidence="5" type="primary">tsf</name>
    <name evidence="9" type="ORF">DAY19_10790</name>
</gene>
<feature type="domain" description="Translation elongation factor EFTs/EF1B dimerisation" evidence="8">
    <location>
        <begin position="70"/>
        <end position="275"/>
    </location>
</feature>
<evidence type="ECO:0000256" key="7">
    <source>
        <dbReference type="RuleBase" id="RU000643"/>
    </source>
</evidence>
<proteinExistence type="inferred from homology"/>
<dbReference type="Gene3D" id="1.10.8.10">
    <property type="entry name" value="DNA helicase RuvA subunit, C-terminal domain"/>
    <property type="match status" value="1"/>
</dbReference>
<keyword evidence="4 5" id="KW-0648">Protein biosynthesis</keyword>
<keyword evidence="10" id="KW-1185">Reference proteome</keyword>
<dbReference type="Proteomes" id="UP000443582">
    <property type="component" value="Unassembled WGS sequence"/>
</dbReference>
<dbReference type="PANTHER" id="PTHR11741:SF0">
    <property type="entry name" value="ELONGATION FACTOR TS, MITOCHONDRIAL"/>
    <property type="match status" value="1"/>
</dbReference>
<evidence type="ECO:0000256" key="1">
    <source>
        <dbReference type="ARBA" id="ARBA00005532"/>
    </source>
</evidence>
<sequence length="294" mass="31623">MAITASAVKELREKTGAGMMDCKKALTETNGDLEAAVDFLRTKGLAKAAKKASRVAAEGTVVSVVDGNKGVILEVNCETDFVAKGDDFQGFAKSVAEWTLANKPGSVDELKEAKNAETTELTMKCGEKIDLRRFSAVETTGVLGSYNHGGKIGVLVDLDTDKADAPEVAELAKDIAMHVAAAAPTFLTSDDIDESYKKREEEVYRAQLKEEGKPENMIDQIVKGKLGKLAKEVCLVEQVFIKNPDFTIKKLVADVAGKVGGNITVKAFHKINLGEGIEKKEDNLADEVAKMTQQ</sequence>
<keyword evidence="5" id="KW-0963">Cytoplasm</keyword>
<comment type="subcellular location">
    <subcellularLocation>
        <location evidence="5 7">Cytoplasm</location>
    </subcellularLocation>
</comment>
<name>A0ABY0II70_9BACT</name>
<dbReference type="Gene3D" id="3.30.479.20">
    <property type="entry name" value="Elongation factor Ts, dimerisation domain"/>
    <property type="match status" value="2"/>
</dbReference>
<evidence type="ECO:0000256" key="2">
    <source>
        <dbReference type="ARBA" id="ARBA00016956"/>
    </source>
</evidence>
<evidence type="ECO:0000256" key="5">
    <source>
        <dbReference type="HAMAP-Rule" id="MF_00050"/>
    </source>
</evidence>
<dbReference type="InterPro" id="IPR009060">
    <property type="entry name" value="UBA-like_sf"/>
</dbReference>
<keyword evidence="3 5" id="KW-0251">Elongation factor</keyword>
<feature type="region of interest" description="Involved in Mg(2+) ion dislocation from EF-Tu" evidence="5">
    <location>
        <begin position="79"/>
        <end position="82"/>
    </location>
</feature>
<evidence type="ECO:0000313" key="9">
    <source>
        <dbReference type="EMBL" id="RZF22160.1"/>
    </source>
</evidence>
<dbReference type="GO" id="GO:0003746">
    <property type="term" value="F:translation elongation factor activity"/>
    <property type="evidence" value="ECO:0007669"/>
    <property type="project" value="UniProtKB-KW"/>
</dbReference>
<dbReference type="SUPFAM" id="SSF46934">
    <property type="entry name" value="UBA-like"/>
    <property type="match status" value="1"/>
</dbReference>